<evidence type="ECO:0000256" key="3">
    <source>
        <dbReference type="ARBA" id="ARBA00022448"/>
    </source>
</evidence>
<dbReference type="InterPro" id="IPR029705">
    <property type="entry name" value="VPS35L"/>
</dbReference>
<evidence type="ECO:0000256" key="4">
    <source>
        <dbReference type="ARBA" id="ARBA00022753"/>
    </source>
</evidence>
<dbReference type="GeneID" id="106664330"/>
<comment type="subcellular location">
    <subcellularLocation>
        <location evidence="1">Endosome</location>
    </subcellularLocation>
</comment>
<organism evidence="6 7">
    <name type="scientific">Cimex lectularius</name>
    <name type="common">Bed bug</name>
    <name type="synonym">Acanthia lectularia</name>
    <dbReference type="NCBI Taxonomy" id="79782"/>
    <lineage>
        <taxon>Eukaryota</taxon>
        <taxon>Metazoa</taxon>
        <taxon>Ecdysozoa</taxon>
        <taxon>Arthropoda</taxon>
        <taxon>Hexapoda</taxon>
        <taxon>Insecta</taxon>
        <taxon>Pterygota</taxon>
        <taxon>Neoptera</taxon>
        <taxon>Paraneoptera</taxon>
        <taxon>Hemiptera</taxon>
        <taxon>Heteroptera</taxon>
        <taxon>Panheteroptera</taxon>
        <taxon>Cimicomorpha</taxon>
        <taxon>Cimicidae</taxon>
        <taxon>Cimex</taxon>
    </lineage>
</organism>
<evidence type="ECO:0000256" key="1">
    <source>
        <dbReference type="ARBA" id="ARBA00004177"/>
    </source>
</evidence>
<evidence type="ECO:0000313" key="7">
    <source>
        <dbReference type="Proteomes" id="UP000494040"/>
    </source>
</evidence>
<evidence type="ECO:0000256" key="2">
    <source>
        <dbReference type="ARBA" id="ARBA00010704"/>
    </source>
</evidence>
<accession>A0A8I6RHX6</accession>
<evidence type="ECO:0008006" key="8">
    <source>
        <dbReference type="Google" id="ProtNLM"/>
    </source>
</evidence>
<dbReference type="OMA" id="RVEVCKN"/>
<name>A0A8I6RHX6_CIMLE</name>
<dbReference type="KEGG" id="clec:106664330"/>
<keyword evidence="5" id="KW-0653">Protein transport</keyword>
<dbReference type="PANTHER" id="PTHR13673">
    <property type="entry name" value="ESOPHAGEAL CANCER ASSOCIATED PROTEIN"/>
    <property type="match status" value="1"/>
</dbReference>
<dbReference type="EnsemblMetazoa" id="XM_014389985.2">
    <property type="protein sequence ID" value="XP_014245471.1"/>
    <property type="gene ID" value="LOC106664330"/>
</dbReference>
<keyword evidence="3" id="KW-0813">Transport</keyword>
<proteinExistence type="inferred from homology"/>
<dbReference type="OrthoDB" id="1734063at2759"/>
<comment type="similarity">
    <text evidence="2">Belongs to the VPS35L family.</text>
</comment>
<dbReference type="AlphaFoldDB" id="A0A8I6RHX6"/>
<keyword evidence="7" id="KW-1185">Reference proteome</keyword>
<dbReference type="GO" id="GO:0032456">
    <property type="term" value="P:endocytic recycling"/>
    <property type="evidence" value="ECO:0007669"/>
    <property type="project" value="InterPro"/>
</dbReference>
<dbReference type="Proteomes" id="UP000494040">
    <property type="component" value="Unassembled WGS sequence"/>
</dbReference>
<sequence>MNEGKARQLKWEWVCQVPKRTLVKHHMIPQETVDHPLKFQSSAIVNRGLKKTSDSSSKDLKPVLNDPLLNAVDDVDPLTALAAEQNWYDMEEKPEKNKKSNSMNGWNEQCHEILNKYITTKKLSMATGIISMMDKRGKVPNAARDALKNQPNLGMKNRLEQLDDLEEVDSKEMSLLTQQEYIDNINDLKNEIVQAWQQHFRVKALKITIQCSKLLVDTSVVQFYPNKFVLITNTLDTFGNLVYERLWNKSENQQEIGSSSESVSSTTVTESTKETCRNWFYKIASIRELIPRLYVEAAILKSYCFLSDNEFSSSLKRLMMMTRGIGDPLVSIYARCYLCKIGISSNNINRKLMRENFMDFLQMYCQLFSTTALNEVSKQKIDMPTYLNSFIPAIDWMLNAAIRNIDEPELDELVDSCCKMLNKGLLLNSILRTCDASYIAKRESFFMQQITSSTDDFFPFHITLKCMGEKLRGKIVSNPETIFEDAWKLISQLSNSNTYFSCILAWNYFIVKFCSLTKLNSLLEDIISHFGTGSKAHCPLLHEIIMSIVENIPNLEVLFTLDKFLPLLDLFGNDDLKIVTSKKILDLFAAMPNKFKITDPVTTDALIFLAKILHDSINILSVDDEKRQIGNLISQIIMKIDFGMKMESQLSFYVEARATFTNLDTVVVTLIHSVNKLAMEMGKKVKSHHTRKTASFVHACAAYSFITIPSIRSEITKLQLYLLTAQIALFNQCLGQADACIKSALSLILELPQNVEEVDGKSKSNEPFLQEYVQNMLSTLIILPDCPEQGILYLTRGLVNIIQQYSDDNNLFVITNLYLNVLDMLATVAQEDYPYHVKKVDSNDVLYGSDPKFIAEINKMCCVIIDQVLSNLQALGTRGELKKQAQLSFSLFLRIMTHADLEAKGIAMLAQQLWLLAHKNGNIDSKLSKTTVQYLRQKSTLYDPGSAFTVFTQQLYKT</sequence>
<reference evidence="6" key="1">
    <citation type="submission" date="2022-01" db="UniProtKB">
        <authorList>
            <consortium name="EnsemblMetazoa"/>
        </authorList>
    </citation>
    <scope>IDENTIFICATION</scope>
</reference>
<dbReference type="PANTHER" id="PTHR13673:SF0">
    <property type="entry name" value="VPS35 ENDOSOMAL PROTEIN-SORTING FACTOR-LIKE"/>
    <property type="match status" value="1"/>
</dbReference>
<dbReference type="GO" id="GO:0015031">
    <property type="term" value="P:protein transport"/>
    <property type="evidence" value="ECO:0007669"/>
    <property type="project" value="UniProtKB-KW"/>
</dbReference>
<evidence type="ECO:0000256" key="5">
    <source>
        <dbReference type="ARBA" id="ARBA00022927"/>
    </source>
</evidence>
<evidence type="ECO:0000313" key="6">
    <source>
        <dbReference type="EnsemblMetazoa" id="XP_014245471.1"/>
    </source>
</evidence>
<dbReference type="RefSeq" id="XP_014245471.1">
    <property type="nucleotide sequence ID" value="XM_014389985.2"/>
</dbReference>
<protein>
    <recommendedName>
        <fullName evidence="8">VPS35 endosomal protein-sorting factor-like</fullName>
    </recommendedName>
</protein>
<keyword evidence="4" id="KW-0967">Endosome</keyword>
<dbReference type="GO" id="GO:0005768">
    <property type="term" value="C:endosome"/>
    <property type="evidence" value="ECO:0007669"/>
    <property type="project" value="UniProtKB-SubCell"/>
</dbReference>